<evidence type="ECO:0000256" key="3">
    <source>
        <dbReference type="ARBA" id="ARBA00022630"/>
    </source>
</evidence>
<dbReference type="Gene3D" id="3.30.390.30">
    <property type="match status" value="1"/>
</dbReference>
<feature type="domain" description="Pyridine nucleotide-disulphide oxidoreductase dimerisation" evidence="6">
    <location>
        <begin position="248"/>
        <end position="354"/>
    </location>
</feature>
<evidence type="ECO:0000256" key="2">
    <source>
        <dbReference type="ARBA" id="ARBA00007532"/>
    </source>
</evidence>
<proteinExistence type="inferred from homology"/>
<dbReference type="KEGG" id="eba:ebA4535"/>
<dbReference type="GO" id="GO:0050660">
    <property type="term" value="F:flavin adenine dinucleotide binding"/>
    <property type="evidence" value="ECO:0007669"/>
    <property type="project" value="TreeGrafter"/>
</dbReference>
<dbReference type="STRING" id="76114.ebA4535"/>
<dbReference type="Proteomes" id="UP000006552">
    <property type="component" value="Chromosome"/>
</dbReference>
<dbReference type="FunFam" id="3.30.390.30:FF:000001">
    <property type="entry name" value="Dihydrolipoyl dehydrogenase"/>
    <property type="match status" value="1"/>
</dbReference>
<evidence type="ECO:0000313" key="9">
    <source>
        <dbReference type="Proteomes" id="UP000006552"/>
    </source>
</evidence>
<dbReference type="InterPro" id="IPR016156">
    <property type="entry name" value="FAD/NAD-linked_Rdtase_dimer_sf"/>
</dbReference>
<comment type="similarity">
    <text evidence="2">Belongs to the class-I pyridine nucleotide-disulfide oxidoreductase family.</text>
</comment>
<comment type="cofactor">
    <cofactor evidence="1">
        <name>FAD</name>
        <dbReference type="ChEBI" id="CHEBI:57692"/>
    </cofactor>
</comment>
<organism evidence="8 9">
    <name type="scientific">Aromatoleum aromaticum (strain DSM 19018 / LMG 30748 / EbN1)</name>
    <name type="common">Azoarcus sp. (strain EbN1)</name>
    <dbReference type="NCBI Taxonomy" id="76114"/>
    <lineage>
        <taxon>Bacteria</taxon>
        <taxon>Pseudomonadati</taxon>
        <taxon>Pseudomonadota</taxon>
        <taxon>Betaproteobacteria</taxon>
        <taxon>Rhodocyclales</taxon>
        <taxon>Rhodocyclaceae</taxon>
        <taxon>Aromatoleum</taxon>
    </lineage>
</organism>
<dbReference type="Pfam" id="PF07992">
    <property type="entry name" value="Pyr_redox_2"/>
    <property type="match status" value="1"/>
</dbReference>
<dbReference type="PANTHER" id="PTHR43014">
    <property type="entry name" value="MERCURIC REDUCTASE"/>
    <property type="match status" value="1"/>
</dbReference>
<keyword evidence="9" id="KW-1185">Reference proteome</keyword>
<sequence>TGRANERFTSSELIRAHARFKGKDGDHFRLEVGAREVLAREVVLDTGTRSAVPPIENLHEQDFINSENWLDRPQLPDRLVVVGGGYIGLEMGQFYRRLGSEVTIVQHGAQIAGHEDRDVADALQQLLEDERIGFRIGAKATRVRKLAAGLALTLDTDAGCEELEASDLFVAVGRQPNTDEQGLETIGLAPDDEGIIDVDSRLRTEVAGVWAVGDIRGGAMFTHTSWDDYRIVASQVLGDGSRTLDRVVPYAIFTEPQLGRVGMTEDEARRAGRNIRVGRFDMAGNGKARELGETRGFIKVVVDADSCKLLGTAVLAEDAAELVQLYVILMNVDAPYTVIENAVLIHPTLAEAAQSVFLTL</sequence>
<dbReference type="SUPFAM" id="SSF51905">
    <property type="entry name" value="FAD/NAD(P)-binding domain"/>
    <property type="match status" value="1"/>
</dbReference>
<keyword evidence="3" id="KW-0285">Flavoprotein</keyword>
<name>Q5P1X0_AROAE</name>
<dbReference type="EMBL" id="CR555306">
    <property type="protein sequence ID" value="CAI08694.1"/>
    <property type="molecule type" value="Genomic_DNA"/>
</dbReference>
<dbReference type="InterPro" id="IPR023753">
    <property type="entry name" value="FAD/NAD-binding_dom"/>
</dbReference>
<dbReference type="Pfam" id="PF02852">
    <property type="entry name" value="Pyr_redox_dim"/>
    <property type="match status" value="1"/>
</dbReference>
<keyword evidence="4" id="KW-0274">FAD</keyword>
<accession>Q5P1X0</accession>
<keyword evidence="5" id="KW-0560">Oxidoreductase</keyword>
<evidence type="ECO:0000313" key="8">
    <source>
        <dbReference type="EMBL" id="CAI08694.1"/>
    </source>
</evidence>
<reference evidence="8 9" key="1">
    <citation type="journal article" date="2005" name="Arch. Microbiol.">
        <title>The genome sequence of an anaerobic aromatic-degrading denitrifying bacterium, strain EbN1.</title>
        <authorList>
            <person name="Rabus R."/>
            <person name="Kube M."/>
            <person name="Heider J."/>
            <person name="Beck A."/>
            <person name="Heitmann K."/>
            <person name="Widdel F."/>
            <person name="Reinhardt R."/>
        </authorList>
    </citation>
    <scope>NUCLEOTIDE SEQUENCE [LARGE SCALE GENOMIC DNA]</scope>
    <source>
        <strain evidence="8 9">EbN1</strain>
    </source>
</reference>
<evidence type="ECO:0008006" key="10">
    <source>
        <dbReference type="Google" id="ProtNLM"/>
    </source>
</evidence>
<dbReference type="eggNOG" id="COG1249">
    <property type="taxonomic scope" value="Bacteria"/>
</dbReference>
<evidence type="ECO:0000256" key="1">
    <source>
        <dbReference type="ARBA" id="ARBA00001974"/>
    </source>
</evidence>
<dbReference type="AlphaFoldDB" id="Q5P1X0"/>
<dbReference type="PRINTS" id="PR00368">
    <property type="entry name" value="FADPNR"/>
</dbReference>
<dbReference type="HOGENOM" id="CLU_016755_1_2_4"/>
<protein>
    <recommendedName>
        <fullName evidence="10">Dihydrolipoamide dehydrogenase</fullName>
    </recommendedName>
</protein>
<dbReference type="SUPFAM" id="SSF55424">
    <property type="entry name" value="FAD/NAD-linked reductases, dimerisation (C-terminal) domain"/>
    <property type="match status" value="1"/>
</dbReference>
<feature type="domain" description="FAD/NAD(P)-binding" evidence="7">
    <location>
        <begin position="16"/>
        <end position="226"/>
    </location>
</feature>
<feature type="non-terminal residue" evidence="8">
    <location>
        <position position="1"/>
    </location>
</feature>
<evidence type="ECO:0000256" key="5">
    <source>
        <dbReference type="ARBA" id="ARBA00023002"/>
    </source>
</evidence>
<dbReference type="InterPro" id="IPR036188">
    <property type="entry name" value="FAD/NAD-bd_sf"/>
</dbReference>
<dbReference type="GO" id="GO:0003955">
    <property type="term" value="F:NAD(P)H dehydrogenase (quinone) activity"/>
    <property type="evidence" value="ECO:0007669"/>
    <property type="project" value="TreeGrafter"/>
</dbReference>
<dbReference type="Gene3D" id="3.50.50.60">
    <property type="entry name" value="FAD/NAD(P)-binding domain"/>
    <property type="match status" value="2"/>
</dbReference>
<evidence type="ECO:0000256" key="4">
    <source>
        <dbReference type="ARBA" id="ARBA00022827"/>
    </source>
</evidence>
<evidence type="ECO:0000259" key="6">
    <source>
        <dbReference type="Pfam" id="PF02852"/>
    </source>
</evidence>
<evidence type="ECO:0000259" key="7">
    <source>
        <dbReference type="Pfam" id="PF07992"/>
    </source>
</evidence>
<dbReference type="InterPro" id="IPR004099">
    <property type="entry name" value="Pyr_nucl-diS_OxRdtase_dimer"/>
</dbReference>
<dbReference type="PANTHER" id="PTHR43014:SF2">
    <property type="entry name" value="MERCURIC REDUCTASE"/>
    <property type="match status" value="1"/>
</dbReference>
<dbReference type="PRINTS" id="PR00411">
    <property type="entry name" value="PNDRDTASEI"/>
</dbReference>
<gene>
    <name evidence="8" type="ORF">ebA4535</name>
</gene>